<evidence type="ECO:0000256" key="2">
    <source>
        <dbReference type="ARBA" id="ARBA00012831"/>
    </source>
</evidence>
<dbReference type="GO" id="GO:0004827">
    <property type="term" value="F:proline-tRNA ligase activity"/>
    <property type="evidence" value="ECO:0007669"/>
    <property type="project" value="UniProtKB-EC"/>
</dbReference>
<dbReference type="InterPro" id="IPR050062">
    <property type="entry name" value="Pro-tRNA_synthetase"/>
</dbReference>
<evidence type="ECO:0000256" key="4">
    <source>
        <dbReference type="ARBA" id="ARBA00022741"/>
    </source>
</evidence>
<organism evidence="11 12">
    <name type="scientific">Malassezia vespertilionis</name>
    <dbReference type="NCBI Taxonomy" id="2020962"/>
    <lineage>
        <taxon>Eukaryota</taxon>
        <taxon>Fungi</taxon>
        <taxon>Dikarya</taxon>
        <taxon>Basidiomycota</taxon>
        <taxon>Ustilaginomycotina</taxon>
        <taxon>Malasseziomycetes</taxon>
        <taxon>Malasseziales</taxon>
        <taxon>Malasseziaceae</taxon>
        <taxon>Malassezia</taxon>
    </lineage>
</organism>
<keyword evidence="5" id="KW-0067">ATP-binding</keyword>
<evidence type="ECO:0000256" key="1">
    <source>
        <dbReference type="ARBA" id="ARBA00008226"/>
    </source>
</evidence>
<comment type="similarity">
    <text evidence="1">Belongs to the class-II aminoacyl-tRNA synthetase family.</text>
</comment>
<evidence type="ECO:0000259" key="10">
    <source>
        <dbReference type="PROSITE" id="PS50862"/>
    </source>
</evidence>
<dbReference type="InterPro" id="IPR045864">
    <property type="entry name" value="aa-tRNA-synth_II/BPL/LPL"/>
</dbReference>
<name>A0A2N1JD49_9BASI</name>
<dbReference type="InterPro" id="IPR036621">
    <property type="entry name" value="Anticodon-bd_dom_sf"/>
</dbReference>
<dbReference type="SUPFAM" id="SSF52954">
    <property type="entry name" value="Class II aaRS ABD-related"/>
    <property type="match status" value="1"/>
</dbReference>
<dbReference type="EMBL" id="KZ454989">
    <property type="protein sequence ID" value="PKI84464.1"/>
    <property type="molecule type" value="Genomic_DNA"/>
</dbReference>
<dbReference type="PANTHER" id="PTHR42753:SF2">
    <property type="entry name" value="PROLINE--TRNA LIGASE"/>
    <property type="match status" value="1"/>
</dbReference>
<dbReference type="AlphaFoldDB" id="A0A2N1JD49"/>
<dbReference type="PANTHER" id="PTHR42753">
    <property type="entry name" value="MITOCHONDRIAL RIBOSOME PROTEIN L39/PROLYL-TRNA LIGASE FAMILY MEMBER"/>
    <property type="match status" value="1"/>
</dbReference>
<sequence length="579" mass="63236">MWICARRRIKVHSATARRVHTAWPKAARPVRLSALYSPTLSADATSAADSIESLKLLLRGGYVRQTASGSYTYLPLGMRMIDKIRGIIDEEMQAIGASCIEMPQLLGSALWHKTGRMDAMGSELFRLRDRRGAEMILAPTHEEEVTRLIGSEIDSAKCLPVRVYQIGRKFRDEPRPRAGLLRTKEFLMKDLYTFDSDADAAKASYADVGRAYSNIFNRVFDWQHLGESATVWRAAEADTGAMGGTFSHEYHVEDPIGEDTVLSCSACAYSANTECATSKAQPAQHFQVQLHQRADASSLYALVMPKSAVLHPLAMARFGLVSWNGEGRADKLRVLVDSSCALPDTTLRTIVQDGIANRVTDVPAISTIQQDTQLCAAQAGDPCSECPDGALEAHRAIEVGHTFLLGTRYSTALGYGVGSGAQRVPLQMGCYGIGVTRVLGALAQHAARMYTKQNTNAQRKRAGFVWPLAVAPFRALVLPSPPHTPEKMHAANTLCALLDNGTAPRWCTSSGPLHLHVPHYDIALDDRSCLSFGARIFDADLVGYPLVFILGKHWEKTGEVEVRMAGGTTRYAHIEGVSP</sequence>
<evidence type="ECO:0000256" key="6">
    <source>
        <dbReference type="ARBA" id="ARBA00022917"/>
    </source>
</evidence>
<dbReference type="SUPFAM" id="SSF55681">
    <property type="entry name" value="Class II aaRS and biotin synthetases"/>
    <property type="match status" value="1"/>
</dbReference>
<protein>
    <recommendedName>
        <fullName evidence="2">proline--tRNA ligase</fullName>
        <ecNumber evidence="2">6.1.1.15</ecNumber>
    </recommendedName>
    <alternativeName>
        <fullName evidence="8">Prolyl-tRNA synthetase</fullName>
    </alternativeName>
</protein>
<dbReference type="PRINTS" id="PR01046">
    <property type="entry name" value="TRNASYNTHPRO"/>
</dbReference>
<evidence type="ECO:0000313" key="12">
    <source>
        <dbReference type="Proteomes" id="UP000232875"/>
    </source>
</evidence>
<reference evidence="11 12" key="1">
    <citation type="submission" date="2017-10" db="EMBL/GenBank/DDBJ databases">
        <title>A novel species of cold-tolerant Malassezia isolated from bats.</title>
        <authorList>
            <person name="Lorch J.M."/>
            <person name="Palmer J.M."/>
            <person name="Vanderwolf K.J."/>
            <person name="Schmidt K.Z."/>
            <person name="Verant M.L."/>
            <person name="Weller T.J."/>
            <person name="Blehert D.S."/>
        </authorList>
    </citation>
    <scope>NUCLEOTIDE SEQUENCE [LARGE SCALE GENOMIC DNA]</scope>
    <source>
        <strain evidence="11 12">NWHC:44797-103</strain>
    </source>
</reference>
<evidence type="ECO:0000256" key="3">
    <source>
        <dbReference type="ARBA" id="ARBA00022598"/>
    </source>
</evidence>
<dbReference type="InterPro" id="IPR002314">
    <property type="entry name" value="aa-tRNA-synt_IIb"/>
</dbReference>
<dbReference type="STRING" id="2020962.A0A2N1JD49"/>
<dbReference type="InterPro" id="IPR002316">
    <property type="entry name" value="Pro-tRNA-ligase_IIa"/>
</dbReference>
<accession>A0A2N1JD49</accession>
<dbReference type="Gene3D" id="3.30.930.10">
    <property type="entry name" value="Bira Bifunctional Protein, Domain 2"/>
    <property type="match status" value="2"/>
</dbReference>
<keyword evidence="3" id="KW-0436">Ligase</keyword>
<feature type="domain" description="Aminoacyl-transfer RNA synthetases class-II family profile" evidence="10">
    <location>
        <begin position="64"/>
        <end position="479"/>
    </location>
</feature>
<dbReference type="Proteomes" id="UP000232875">
    <property type="component" value="Unassembled WGS sequence"/>
</dbReference>
<dbReference type="OrthoDB" id="10267474at2759"/>
<dbReference type="InterPro" id="IPR006195">
    <property type="entry name" value="aa-tRNA-synth_II"/>
</dbReference>
<evidence type="ECO:0000313" key="11">
    <source>
        <dbReference type="EMBL" id="PKI84464.1"/>
    </source>
</evidence>
<keyword evidence="7" id="KW-0030">Aminoacyl-tRNA synthetase</keyword>
<dbReference type="PROSITE" id="PS50862">
    <property type="entry name" value="AA_TRNA_LIGASE_II"/>
    <property type="match status" value="1"/>
</dbReference>
<dbReference type="GO" id="GO:0005739">
    <property type="term" value="C:mitochondrion"/>
    <property type="evidence" value="ECO:0007669"/>
    <property type="project" value="TreeGrafter"/>
</dbReference>
<evidence type="ECO:0000256" key="7">
    <source>
        <dbReference type="ARBA" id="ARBA00023146"/>
    </source>
</evidence>
<dbReference type="EC" id="6.1.1.15" evidence="2"/>
<keyword evidence="4" id="KW-0547">Nucleotide-binding</keyword>
<comment type="catalytic activity">
    <reaction evidence="9">
        <text>tRNA(Pro) + L-proline + ATP = L-prolyl-tRNA(Pro) + AMP + diphosphate</text>
        <dbReference type="Rhea" id="RHEA:14305"/>
        <dbReference type="Rhea" id="RHEA-COMP:9700"/>
        <dbReference type="Rhea" id="RHEA-COMP:9702"/>
        <dbReference type="ChEBI" id="CHEBI:30616"/>
        <dbReference type="ChEBI" id="CHEBI:33019"/>
        <dbReference type="ChEBI" id="CHEBI:60039"/>
        <dbReference type="ChEBI" id="CHEBI:78442"/>
        <dbReference type="ChEBI" id="CHEBI:78532"/>
        <dbReference type="ChEBI" id="CHEBI:456215"/>
        <dbReference type="EC" id="6.1.1.15"/>
    </reaction>
</comment>
<dbReference type="Pfam" id="PF00587">
    <property type="entry name" value="tRNA-synt_2b"/>
    <property type="match status" value="1"/>
</dbReference>
<gene>
    <name evidence="11" type="ORF">MVES_001719</name>
</gene>
<dbReference type="GO" id="GO:0005524">
    <property type="term" value="F:ATP binding"/>
    <property type="evidence" value="ECO:0007669"/>
    <property type="project" value="UniProtKB-KW"/>
</dbReference>
<proteinExistence type="inferred from homology"/>
<evidence type="ECO:0000256" key="8">
    <source>
        <dbReference type="ARBA" id="ARBA00029731"/>
    </source>
</evidence>
<keyword evidence="12" id="KW-1185">Reference proteome</keyword>
<evidence type="ECO:0000256" key="5">
    <source>
        <dbReference type="ARBA" id="ARBA00022840"/>
    </source>
</evidence>
<keyword evidence="6" id="KW-0648">Protein biosynthesis</keyword>
<dbReference type="GO" id="GO:0006433">
    <property type="term" value="P:prolyl-tRNA aminoacylation"/>
    <property type="evidence" value="ECO:0007669"/>
    <property type="project" value="InterPro"/>
</dbReference>
<evidence type="ECO:0000256" key="9">
    <source>
        <dbReference type="ARBA" id="ARBA00047671"/>
    </source>
</evidence>
<dbReference type="Gene3D" id="3.40.50.800">
    <property type="entry name" value="Anticodon-binding domain"/>
    <property type="match status" value="1"/>
</dbReference>